<reference evidence="2" key="1">
    <citation type="submission" date="2021-06" db="EMBL/GenBank/DDBJ databases">
        <authorList>
            <person name="Kallberg Y."/>
            <person name="Tangrot J."/>
            <person name="Rosling A."/>
        </authorList>
    </citation>
    <scope>NUCLEOTIDE SEQUENCE</scope>
    <source>
        <strain evidence="2">UK204</strain>
    </source>
</reference>
<dbReference type="PANTHER" id="PTHR11362:SF82">
    <property type="entry name" value="PHOSPHATIDYLETHANOLAMINE-BINDING PROTEIN 4"/>
    <property type="match status" value="1"/>
</dbReference>
<dbReference type="Proteomes" id="UP000789570">
    <property type="component" value="Unassembled WGS sequence"/>
</dbReference>
<proteinExistence type="inferred from homology"/>
<dbReference type="Pfam" id="PF01161">
    <property type="entry name" value="PBP"/>
    <property type="match status" value="1"/>
</dbReference>
<dbReference type="SUPFAM" id="SSF49777">
    <property type="entry name" value="PEBP-like"/>
    <property type="match status" value="1"/>
</dbReference>
<dbReference type="InterPro" id="IPR035810">
    <property type="entry name" value="PEBP_euk"/>
</dbReference>
<dbReference type="AlphaFoldDB" id="A0A9N9DB76"/>
<evidence type="ECO:0000313" key="2">
    <source>
        <dbReference type="EMBL" id="CAG8633636.1"/>
    </source>
</evidence>
<dbReference type="PROSITE" id="PS01220">
    <property type="entry name" value="PBP"/>
    <property type="match status" value="1"/>
</dbReference>
<evidence type="ECO:0000313" key="3">
    <source>
        <dbReference type="Proteomes" id="UP000789570"/>
    </source>
</evidence>
<protein>
    <submittedName>
        <fullName evidence="2">5376_t:CDS:1</fullName>
    </submittedName>
</protein>
<dbReference type="PANTHER" id="PTHR11362">
    <property type="entry name" value="PHOSPHATIDYLETHANOLAMINE-BINDING PROTEIN"/>
    <property type="match status" value="1"/>
</dbReference>
<comment type="caution">
    <text evidence="2">The sequence shown here is derived from an EMBL/GenBank/DDBJ whole genome shotgun (WGS) entry which is preliminary data.</text>
</comment>
<dbReference type="OrthoDB" id="2506647at2759"/>
<sequence length="199" mass="22433">MLITATQSTQASLKDAGITPDVVDDFVPTAILSVKYGEKSTELGNEFTINETKDAPSIEFFADDENSRYTLLMVDPDAPSRATPKNREWRHWIIGNIPRDYPFLELQKKKPKILIIIIHRLDSGNLSEATVITSYNGPTPPPGTGFHRYVFLLYRQPDSHLEFQAVPSPRGGFKARLFAEQHGLQLIAANFFLCKNEQQ</sequence>
<dbReference type="InterPro" id="IPR036610">
    <property type="entry name" value="PEBP-like_sf"/>
</dbReference>
<dbReference type="InterPro" id="IPR001858">
    <property type="entry name" value="Phosphatidylethanolamine-bd_CS"/>
</dbReference>
<dbReference type="Gene3D" id="3.90.280.10">
    <property type="entry name" value="PEBP-like"/>
    <property type="match status" value="1"/>
</dbReference>
<gene>
    <name evidence="2" type="ORF">FCALED_LOCUS10198</name>
</gene>
<dbReference type="CDD" id="cd00866">
    <property type="entry name" value="PEBP_euk"/>
    <property type="match status" value="1"/>
</dbReference>
<comment type="similarity">
    <text evidence="1">Belongs to the phosphatidylethanolamine-binding protein family.</text>
</comment>
<name>A0A9N9DB76_9GLOM</name>
<accession>A0A9N9DB76</accession>
<dbReference type="InterPro" id="IPR008914">
    <property type="entry name" value="PEBP"/>
</dbReference>
<evidence type="ECO:0000256" key="1">
    <source>
        <dbReference type="ARBA" id="ARBA00007091"/>
    </source>
</evidence>
<keyword evidence="3" id="KW-1185">Reference proteome</keyword>
<organism evidence="2 3">
    <name type="scientific">Funneliformis caledonium</name>
    <dbReference type="NCBI Taxonomy" id="1117310"/>
    <lineage>
        <taxon>Eukaryota</taxon>
        <taxon>Fungi</taxon>
        <taxon>Fungi incertae sedis</taxon>
        <taxon>Mucoromycota</taxon>
        <taxon>Glomeromycotina</taxon>
        <taxon>Glomeromycetes</taxon>
        <taxon>Glomerales</taxon>
        <taxon>Glomeraceae</taxon>
        <taxon>Funneliformis</taxon>
    </lineage>
</organism>
<dbReference type="EMBL" id="CAJVPQ010003636">
    <property type="protein sequence ID" value="CAG8633636.1"/>
    <property type="molecule type" value="Genomic_DNA"/>
</dbReference>